<name>A0A1Y5RJ55_9RHOB</name>
<dbReference type="EMBL" id="FWFW01000001">
    <property type="protein sequence ID" value="SLN17647.1"/>
    <property type="molecule type" value="Genomic_DNA"/>
</dbReference>
<dbReference type="SMART" id="SM00347">
    <property type="entry name" value="HTH_MARR"/>
    <property type="match status" value="1"/>
</dbReference>
<keyword evidence="3" id="KW-1185">Reference proteome</keyword>
<dbReference type="InterPro" id="IPR039422">
    <property type="entry name" value="MarR/SlyA-like"/>
</dbReference>
<dbReference type="Gene3D" id="1.10.10.10">
    <property type="entry name" value="Winged helix-like DNA-binding domain superfamily/Winged helix DNA-binding domain"/>
    <property type="match status" value="1"/>
</dbReference>
<reference evidence="2 3" key="1">
    <citation type="submission" date="2017-03" db="EMBL/GenBank/DDBJ databases">
        <authorList>
            <person name="Afonso C.L."/>
            <person name="Miller P.J."/>
            <person name="Scott M.A."/>
            <person name="Spackman E."/>
            <person name="Goraichik I."/>
            <person name="Dimitrov K.M."/>
            <person name="Suarez D.L."/>
            <person name="Swayne D.E."/>
        </authorList>
    </citation>
    <scope>NUCLEOTIDE SEQUENCE [LARGE SCALE GENOMIC DNA]</scope>
    <source>
        <strain evidence="2 3">CECT 7971</strain>
    </source>
</reference>
<protein>
    <submittedName>
        <fullName evidence="2">Transcriptional regulator SlyA</fullName>
    </submittedName>
</protein>
<dbReference type="PRINTS" id="PR00598">
    <property type="entry name" value="HTHMARR"/>
</dbReference>
<dbReference type="PROSITE" id="PS50995">
    <property type="entry name" value="HTH_MARR_2"/>
    <property type="match status" value="1"/>
</dbReference>
<gene>
    <name evidence="2" type="primary">slyA_2</name>
    <name evidence="2" type="ORF">PAM7971_00472</name>
</gene>
<dbReference type="AlphaFoldDB" id="A0A1Y5RJ55"/>
<accession>A0A1Y5RJ55</accession>
<evidence type="ECO:0000313" key="3">
    <source>
        <dbReference type="Proteomes" id="UP000193307"/>
    </source>
</evidence>
<proteinExistence type="predicted"/>
<dbReference type="GO" id="GO:0006950">
    <property type="term" value="P:response to stress"/>
    <property type="evidence" value="ECO:0007669"/>
    <property type="project" value="TreeGrafter"/>
</dbReference>
<dbReference type="Pfam" id="PF12802">
    <property type="entry name" value="MarR_2"/>
    <property type="match status" value="1"/>
</dbReference>
<dbReference type="InterPro" id="IPR036388">
    <property type="entry name" value="WH-like_DNA-bd_sf"/>
</dbReference>
<feature type="domain" description="HTH marR-type" evidence="1">
    <location>
        <begin position="11"/>
        <end position="143"/>
    </location>
</feature>
<dbReference type="InterPro" id="IPR036390">
    <property type="entry name" value="WH_DNA-bd_sf"/>
</dbReference>
<dbReference type="Proteomes" id="UP000193307">
    <property type="component" value="Unassembled WGS sequence"/>
</dbReference>
<dbReference type="RefSeq" id="WP_085847361.1">
    <property type="nucleotide sequence ID" value="NZ_FNZV01000001.1"/>
</dbReference>
<organism evidence="2 3">
    <name type="scientific">Pacificibacter marinus</name>
    <dbReference type="NCBI Taxonomy" id="658057"/>
    <lineage>
        <taxon>Bacteria</taxon>
        <taxon>Pseudomonadati</taxon>
        <taxon>Pseudomonadota</taxon>
        <taxon>Alphaproteobacteria</taxon>
        <taxon>Rhodobacterales</taxon>
        <taxon>Roseobacteraceae</taxon>
        <taxon>Pacificibacter</taxon>
    </lineage>
</organism>
<dbReference type="OrthoDB" id="8077146at2"/>
<dbReference type="STRING" id="658057.SAMN04488032_101178"/>
<evidence type="ECO:0000259" key="1">
    <source>
        <dbReference type="PROSITE" id="PS50995"/>
    </source>
</evidence>
<dbReference type="PANTHER" id="PTHR33164">
    <property type="entry name" value="TRANSCRIPTIONAL REGULATOR, MARR FAMILY"/>
    <property type="match status" value="1"/>
</dbReference>
<dbReference type="GO" id="GO:0003700">
    <property type="term" value="F:DNA-binding transcription factor activity"/>
    <property type="evidence" value="ECO:0007669"/>
    <property type="project" value="InterPro"/>
</dbReference>
<sequence>MAHEMTDLNLRQFAGYNLKRVYLLVHADLMKSLEPLGLRTMTFSALNVVAENPNLTQSQLAQTLKIERSGVVVLVDELENTDLISRNRVEGDRRSYALHTTPEGAALLAKANQVVHAHEDKIFSDLSQNERDTLRGLLGRIDTPKTQT</sequence>
<dbReference type="PANTHER" id="PTHR33164:SF89">
    <property type="entry name" value="MARR FAMILY REGULATORY PROTEIN"/>
    <property type="match status" value="1"/>
</dbReference>
<evidence type="ECO:0000313" key="2">
    <source>
        <dbReference type="EMBL" id="SLN17647.1"/>
    </source>
</evidence>
<dbReference type="InterPro" id="IPR000835">
    <property type="entry name" value="HTH_MarR-typ"/>
</dbReference>
<dbReference type="SUPFAM" id="SSF46785">
    <property type="entry name" value="Winged helix' DNA-binding domain"/>
    <property type="match status" value="1"/>
</dbReference>